<dbReference type="RefSeq" id="WP_007841470.1">
    <property type="nucleotide sequence ID" value="NZ_AKJY01000014.1"/>
</dbReference>
<evidence type="ECO:0000313" key="3">
    <source>
        <dbReference type="Proteomes" id="UP000007509"/>
    </source>
</evidence>
<dbReference type="OrthoDB" id="1274682at2"/>
<dbReference type="AlphaFoldDB" id="J2K2J5"/>
<dbReference type="EMBL" id="AKJY01000014">
    <property type="protein sequence ID" value="EJL74380.1"/>
    <property type="molecule type" value="Genomic_DNA"/>
</dbReference>
<comment type="caution">
    <text evidence="2">The sequence shown here is derived from an EMBL/GenBank/DDBJ whole genome shotgun (WGS) entry which is preliminary data.</text>
</comment>
<reference evidence="2 3" key="1">
    <citation type="journal article" date="2012" name="J. Bacteriol.">
        <title>Twenty-one genome sequences from Pseudomonas species and 19 genome sequences from diverse bacteria isolated from the rhizosphere and endosphere of Populus deltoides.</title>
        <authorList>
            <person name="Brown S.D."/>
            <person name="Utturkar S.M."/>
            <person name="Klingeman D.M."/>
            <person name="Johnson C.M."/>
            <person name="Martin S.L."/>
            <person name="Land M.L."/>
            <person name="Lu T.Y."/>
            <person name="Schadt C.W."/>
            <person name="Doktycz M.J."/>
            <person name="Pelletier D.A."/>
        </authorList>
    </citation>
    <scope>NUCLEOTIDE SEQUENCE [LARGE SCALE GENOMIC DNA]</scope>
    <source>
        <strain evidence="2 3">CF314</strain>
    </source>
</reference>
<keyword evidence="1" id="KW-0732">Signal</keyword>
<protein>
    <submittedName>
        <fullName evidence="2">Uncharacterized protein</fullName>
    </submittedName>
</protein>
<dbReference type="Proteomes" id="UP000007509">
    <property type="component" value="Unassembled WGS sequence"/>
</dbReference>
<feature type="signal peptide" evidence="1">
    <location>
        <begin position="1"/>
        <end position="21"/>
    </location>
</feature>
<gene>
    <name evidence="2" type="ORF">PMI13_01119</name>
</gene>
<proteinExistence type="predicted"/>
<keyword evidence="3" id="KW-1185">Reference proteome</keyword>
<dbReference type="PATRIC" id="fig|1144316.3.peg.1123"/>
<accession>J2K2J5</accession>
<feature type="chain" id="PRO_5003749930" evidence="1">
    <location>
        <begin position="22"/>
        <end position="101"/>
    </location>
</feature>
<sequence length="101" mass="10667">MKNLKATLGAAAVTLVIGAAAMSFTMNDSKVNANDDHKKVLNTYYPVRTGPSTFSWQQINLNDYECVAGAAGCAGFNADTPPAPNTIPAGYTQTNMVLQPK</sequence>
<name>J2K2J5_9FLAO</name>
<organism evidence="2 3">
    <name type="scientific">Chryseobacterium populi</name>
    <dbReference type="NCBI Taxonomy" id="1144316"/>
    <lineage>
        <taxon>Bacteria</taxon>
        <taxon>Pseudomonadati</taxon>
        <taxon>Bacteroidota</taxon>
        <taxon>Flavobacteriia</taxon>
        <taxon>Flavobacteriales</taxon>
        <taxon>Weeksellaceae</taxon>
        <taxon>Chryseobacterium group</taxon>
        <taxon>Chryseobacterium</taxon>
    </lineage>
</organism>
<evidence type="ECO:0000256" key="1">
    <source>
        <dbReference type="SAM" id="SignalP"/>
    </source>
</evidence>
<evidence type="ECO:0000313" key="2">
    <source>
        <dbReference type="EMBL" id="EJL74380.1"/>
    </source>
</evidence>